<comment type="caution">
    <text evidence="1">The sequence shown here is derived from an EMBL/GenBank/DDBJ whole genome shotgun (WGS) entry which is preliminary data.</text>
</comment>
<organism evidence="1 2">
    <name type="scientific">Symbiodinium pilosum</name>
    <name type="common">Dinoflagellate</name>
    <dbReference type="NCBI Taxonomy" id="2952"/>
    <lineage>
        <taxon>Eukaryota</taxon>
        <taxon>Sar</taxon>
        <taxon>Alveolata</taxon>
        <taxon>Dinophyceae</taxon>
        <taxon>Suessiales</taxon>
        <taxon>Symbiodiniaceae</taxon>
        <taxon>Symbiodinium</taxon>
    </lineage>
</organism>
<accession>A0A812ULL9</accession>
<gene>
    <name evidence="1" type="ORF">SPIL2461_LOCUS15315</name>
</gene>
<proteinExistence type="predicted"/>
<reference evidence="1" key="1">
    <citation type="submission" date="2021-02" db="EMBL/GenBank/DDBJ databases">
        <authorList>
            <person name="Dougan E. K."/>
            <person name="Rhodes N."/>
            <person name="Thang M."/>
            <person name="Chan C."/>
        </authorList>
    </citation>
    <scope>NUCLEOTIDE SEQUENCE</scope>
</reference>
<dbReference type="AlphaFoldDB" id="A0A812ULL9"/>
<feature type="non-terminal residue" evidence="1">
    <location>
        <position position="305"/>
    </location>
</feature>
<protein>
    <submittedName>
        <fullName evidence="1">Uncharacterized protein</fullName>
    </submittedName>
</protein>
<dbReference type="EMBL" id="CAJNIZ010037047">
    <property type="protein sequence ID" value="CAE7569168.1"/>
    <property type="molecule type" value="Genomic_DNA"/>
</dbReference>
<dbReference type="Proteomes" id="UP000649617">
    <property type="component" value="Unassembled WGS sequence"/>
</dbReference>
<name>A0A812ULL9_SYMPI</name>
<sequence>AAADRAPFAKVVKGHLKLHLLVLSHMYRAAHGTKHEAKLRQILEGKAQRAAASLLPDIILLSGGSEDNETEALLTQAAFSNDLLPMSTQTECSMDWKMELQDLVTCLWLPLVTARSPKQIHPGNGLMQTYALKLPPFTEKVKGSLTSSFTRSLEFGLVAETDVFTFGTQRSDGTVDLSCNQTDFMFRVQQEVKLKSSGQRFKLLAGGSNGKEIIRGACGHNPDLQQYFTFTTPGLCTAYVGLGKLRGHAGTVGALVEAEIEAASEQMPMKGHLRVRVANSTCHLAHLWSWSSTQYEKIDFRYAPD</sequence>
<evidence type="ECO:0000313" key="1">
    <source>
        <dbReference type="EMBL" id="CAE7569168.1"/>
    </source>
</evidence>
<evidence type="ECO:0000313" key="2">
    <source>
        <dbReference type="Proteomes" id="UP000649617"/>
    </source>
</evidence>
<keyword evidence="2" id="KW-1185">Reference proteome</keyword>